<evidence type="ECO:0000256" key="1">
    <source>
        <dbReference type="ARBA" id="ARBA00022679"/>
    </source>
</evidence>
<keyword evidence="1" id="KW-0808">Transferase</keyword>
<dbReference type="STRING" id="1356854.N007_01385"/>
<dbReference type="AlphaFoldDB" id="T0BR63"/>
<keyword evidence="4" id="KW-1185">Reference proteome</keyword>
<sequence length="162" mass="18456">MRIRDAVIDDLPGLLDIYNHAIRTSAATFDLTEQTLAERREWFTHYGNQYPLTVADMDGHVAGYCSLSRHREKAAYAKTVESSIYIHPDYQGRGIGKALMVDMLARAKALGHHVIIAGITDGNAASRKLHERLGFTYVGCFKEVGFKFEQWQDVHYYQYIVE</sequence>
<dbReference type="KEGG" id="aaco:K1I37_04705"/>
<dbReference type="SUPFAM" id="SSF55729">
    <property type="entry name" value="Acyl-CoA N-acyltransferases (Nat)"/>
    <property type="match status" value="1"/>
</dbReference>
<protein>
    <submittedName>
        <fullName evidence="3">GNAT family N-acetyltransferase</fullName>
    </submittedName>
</protein>
<name>T0BR63_ALIAG</name>
<keyword evidence="2" id="KW-0012">Acyltransferase</keyword>
<organism evidence="3 4">
    <name type="scientific">Alicyclobacillus acidoterrestris (strain ATCC 49025 / DSM 3922 / CIP 106132 / NCIMB 13137 / GD3B)</name>
    <dbReference type="NCBI Taxonomy" id="1356854"/>
    <lineage>
        <taxon>Bacteria</taxon>
        <taxon>Bacillati</taxon>
        <taxon>Bacillota</taxon>
        <taxon>Bacilli</taxon>
        <taxon>Bacillales</taxon>
        <taxon>Alicyclobacillaceae</taxon>
        <taxon>Alicyclobacillus</taxon>
    </lineage>
</organism>
<dbReference type="eggNOG" id="COG1247">
    <property type="taxonomic scope" value="Bacteria"/>
</dbReference>
<dbReference type="Pfam" id="PF00583">
    <property type="entry name" value="Acetyltransf_1"/>
    <property type="match status" value="1"/>
</dbReference>
<evidence type="ECO:0000256" key="2">
    <source>
        <dbReference type="ARBA" id="ARBA00023315"/>
    </source>
</evidence>
<dbReference type="EMBL" id="CP080467">
    <property type="protein sequence ID" value="UNO49815.1"/>
    <property type="molecule type" value="Genomic_DNA"/>
</dbReference>
<dbReference type="Proteomes" id="UP000829401">
    <property type="component" value="Chromosome"/>
</dbReference>
<dbReference type="RefSeq" id="WP_021297878.1">
    <property type="nucleotide sequence ID" value="NZ_AURB01000164.1"/>
</dbReference>
<dbReference type="InterPro" id="IPR016181">
    <property type="entry name" value="Acyl_CoA_acyltransferase"/>
</dbReference>
<dbReference type="GO" id="GO:0016747">
    <property type="term" value="F:acyltransferase activity, transferring groups other than amino-acyl groups"/>
    <property type="evidence" value="ECO:0007669"/>
    <property type="project" value="InterPro"/>
</dbReference>
<dbReference type="InterPro" id="IPR000182">
    <property type="entry name" value="GNAT_dom"/>
</dbReference>
<dbReference type="OrthoDB" id="9798006at2"/>
<dbReference type="PANTHER" id="PTHR43072">
    <property type="entry name" value="N-ACETYLTRANSFERASE"/>
    <property type="match status" value="1"/>
</dbReference>
<proteinExistence type="predicted"/>
<evidence type="ECO:0000313" key="3">
    <source>
        <dbReference type="EMBL" id="UNO49815.1"/>
    </source>
</evidence>
<evidence type="ECO:0000313" key="4">
    <source>
        <dbReference type="Proteomes" id="UP000829401"/>
    </source>
</evidence>
<accession>T0BR63</accession>
<reference evidence="4" key="1">
    <citation type="journal article" date="2022" name="G3 (Bethesda)">
        <title>Unveiling the complete genome sequence of Alicyclobacillus acidoterrestris DSM 3922T, a taint-producing strain.</title>
        <authorList>
            <person name="Leonardo I.C."/>
            <person name="Barreto Crespo M.T."/>
            <person name="Gaspar F.B."/>
        </authorList>
    </citation>
    <scope>NUCLEOTIDE SEQUENCE [LARGE SCALE GENOMIC DNA]</scope>
    <source>
        <strain evidence="4">DSM 3922</strain>
    </source>
</reference>
<gene>
    <name evidence="3" type="ORF">K1I37_04705</name>
</gene>
<dbReference type="PROSITE" id="PS51186">
    <property type="entry name" value="GNAT"/>
    <property type="match status" value="1"/>
</dbReference>
<dbReference type="Gene3D" id="3.40.630.30">
    <property type="match status" value="1"/>
</dbReference>
<accession>A0A9E6ZGA5</accession>
<dbReference type="PANTHER" id="PTHR43072:SF23">
    <property type="entry name" value="UPF0039 PROTEIN C11D3.02C"/>
    <property type="match status" value="1"/>
</dbReference>
<dbReference type="CDD" id="cd04301">
    <property type="entry name" value="NAT_SF"/>
    <property type="match status" value="1"/>
</dbReference>